<sequence>MSSGNNRFLVLAVAMAGLVAVGYLAYSGFRGPSAPTIPEAPTAGAAKAAASARPGPPEAFPMAVETARVEASELAVDATAVGSLGSNESVVLRPEIAGRIAAINFKDGVAVSKGALLVELDAATQAAEFDQAKAGLALAQANYRRTQDLFAKKFISGQALDDSQAALKVQDAALALAQAKLDKTRIRAPFSGVVGIRNVSVGDYVKEGQELVNIEDIATLKVDFRLPESYLPQLRTGQQLELSSDALPGQVFTAVLEAINPLVEASGRAISLRARLSNSERRLRPGMFVRVRLIFEQRDNVLLIPEQALVPDSKAPYVFRVVDGLAQRVAIKTGLRRNAQVEVVEGLSAGDEVVTAGQLKLRDGAPVRAVGGAAAAAAPAPEQAAVSDDKAGRPTGAGK</sequence>
<evidence type="ECO:0000259" key="3">
    <source>
        <dbReference type="Pfam" id="PF25876"/>
    </source>
</evidence>
<dbReference type="STRING" id="1454003.AW10_01104"/>
<evidence type="ECO:0000313" key="7">
    <source>
        <dbReference type="EMBL" id="EXI81567.1"/>
    </source>
</evidence>
<organism evidence="7 8">
    <name type="scientific">Candidatus Accumulibacter appositus</name>
    <dbReference type="NCBI Taxonomy" id="1454003"/>
    <lineage>
        <taxon>Bacteria</taxon>
        <taxon>Pseudomonadati</taxon>
        <taxon>Pseudomonadota</taxon>
        <taxon>Betaproteobacteria</taxon>
        <taxon>Candidatus Accumulibacter</taxon>
    </lineage>
</organism>
<feature type="domain" description="CusB-like beta-barrel" evidence="5">
    <location>
        <begin position="223"/>
        <end position="293"/>
    </location>
</feature>
<feature type="domain" description="Multidrug resistance protein MdtA-like barrel-sandwich hybrid" evidence="4">
    <location>
        <begin position="89"/>
        <end position="214"/>
    </location>
</feature>
<dbReference type="Pfam" id="PF25876">
    <property type="entry name" value="HH_MFP_RND"/>
    <property type="match status" value="1"/>
</dbReference>
<dbReference type="AlphaFoldDB" id="A0A011PX26"/>
<dbReference type="SUPFAM" id="SSF111369">
    <property type="entry name" value="HlyD-like secretion proteins"/>
    <property type="match status" value="1"/>
</dbReference>
<dbReference type="FunFam" id="2.40.30.170:FF:000010">
    <property type="entry name" value="Efflux RND transporter periplasmic adaptor subunit"/>
    <property type="match status" value="1"/>
</dbReference>
<evidence type="ECO:0000259" key="5">
    <source>
        <dbReference type="Pfam" id="PF25954"/>
    </source>
</evidence>
<feature type="region of interest" description="Disordered" evidence="2">
    <location>
        <begin position="378"/>
        <end position="399"/>
    </location>
</feature>
<dbReference type="Pfam" id="PF25989">
    <property type="entry name" value="YknX_C"/>
    <property type="match status" value="1"/>
</dbReference>
<dbReference type="Gene3D" id="2.40.420.20">
    <property type="match status" value="1"/>
</dbReference>
<dbReference type="PANTHER" id="PTHR30469:SF11">
    <property type="entry name" value="BLL4320 PROTEIN"/>
    <property type="match status" value="1"/>
</dbReference>
<dbReference type="PATRIC" id="fig|1454003.3.peg.1143"/>
<evidence type="ECO:0000256" key="2">
    <source>
        <dbReference type="SAM" id="MobiDB-lite"/>
    </source>
</evidence>
<dbReference type="Pfam" id="PF25954">
    <property type="entry name" value="Beta-barrel_RND_2"/>
    <property type="match status" value="1"/>
</dbReference>
<dbReference type="Proteomes" id="UP000021816">
    <property type="component" value="Unassembled WGS sequence"/>
</dbReference>
<proteinExistence type="inferred from homology"/>
<reference evidence="7 8" key="1">
    <citation type="submission" date="2014-02" db="EMBL/GenBank/DDBJ databases">
        <title>Expanding our view of genomic diversity in Candidatus Accumulibacter clades.</title>
        <authorList>
            <person name="Skennerton C.T."/>
            <person name="Barr J.J."/>
            <person name="Slater F.R."/>
            <person name="Bond P.L."/>
            <person name="Tyson G.W."/>
        </authorList>
    </citation>
    <scope>NUCLEOTIDE SEQUENCE [LARGE SCALE GENOMIC DNA]</scope>
    <source>
        <strain evidence="8">BA-92</strain>
    </source>
</reference>
<comment type="similarity">
    <text evidence="1">Belongs to the membrane fusion protein (MFP) (TC 8.A.1) family.</text>
</comment>
<dbReference type="Pfam" id="PF25917">
    <property type="entry name" value="BSH_RND"/>
    <property type="match status" value="1"/>
</dbReference>
<gene>
    <name evidence="7" type="primary">mdtA_1</name>
    <name evidence="7" type="ORF">AW10_01104</name>
</gene>
<feature type="domain" description="YknX-like C-terminal permuted SH3-like" evidence="6">
    <location>
        <begin position="302"/>
        <end position="368"/>
    </location>
</feature>
<dbReference type="InterPro" id="IPR058625">
    <property type="entry name" value="MdtA-like_BSH"/>
</dbReference>
<dbReference type="EMBL" id="JEMX01000021">
    <property type="protein sequence ID" value="EXI81567.1"/>
    <property type="molecule type" value="Genomic_DNA"/>
</dbReference>
<dbReference type="Gene3D" id="2.40.50.100">
    <property type="match status" value="1"/>
</dbReference>
<comment type="caution">
    <text evidence="7">The sequence shown here is derived from an EMBL/GenBank/DDBJ whole genome shotgun (WGS) entry which is preliminary data.</text>
</comment>
<evidence type="ECO:0000259" key="4">
    <source>
        <dbReference type="Pfam" id="PF25917"/>
    </source>
</evidence>
<dbReference type="InterPro" id="IPR006143">
    <property type="entry name" value="RND_pump_MFP"/>
</dbReference>
<evidence type="ECO:0000256" key="1">
    <source>
        <dbReference type="ARBA" id="ARBA00009477"/>
    </source>
</evidence>
<protein>
    <submittedName>
        <fullName evidence="7">Multidrug transporter MdtA</fullName>
    </submittedName>
</protein>
<dbReference type="InterPro" id="IPR058624">
    <property type="entry name" value="MdtA-like_HH"/>
</dbReference>
<dbReference type="NCBIfam" id="TIGR01730">
    <property type="entry name" value="RND_mfp"/>
    <property type="match status" value="1"/>
</dbReference>
<accession>A0A011PX26</accession>
<dbReference type="GO" id="GO:0015562">
    <property type="term" value="F:efflux transmembrane transporter activity"/>
    <property type="evidence" value="ECO:0007669"/>
    <property type="project" value="TreeGrafter"/>
</dbReference>
<dbReference type="InterPro" id="IPR058637">
    <property type="entry name" value="YknX-like_C"/>
</dbReference>
<name>A0A011PX26_9PROT</name>
<evidence type="ECO:0000259" key="6">
    <source>
        <dbReference type="Pfam" id="PF25989"/>
    </source>
</evidence>
<feature type="domain" description="Multidrug resistance protein MdtA-like alpha-helical hairpin" evidence="3">
    <location>
        <begin position="126"/>
        <end position="186"/>
    </location>
</feature>
<evidence type="ECO:0000313" key="8">
    <source>
        <dbReference type="Proteomes" id="UP000021816"/>
    </source>
</evidence>
<dbReference type="PANTHER" id="PTHR30469">
    <property type="entry name" value="MULTIDRUG RESISTANCE PROTEIN MDTA"/>
    <property type="match status" value="1"/>
</dbReference>
<dbReference type="Gene3D" id="2.40.30.170">
    <property type="match status" value="1"/>
</dbReference>
<dbReference type="GO" id="GO:1990281">
    <property type="term" value="C:efflux pump complex"/>
    <property type="evidence" value="ECO:0007669"/>
    <property type="project" value="TreeGrafter"/>
</dbReference>
<dbReference type="Gene3D" id="1.10.287.470">
    <property type="entry name" value="Helix hairpin bin"/>
    <property type="match status" value="1"/>
</dbReference>
<dbReference type="InterPro" id="IPR058792">
    <property type="entry name" value="Beta-barrel_RND_2"/>
</dbReference>